<proteinExistence type="predicted"/>
<dbReference type="Gene3D" id="2.40.10.10">
    <property type="entry name" value="Trypsin-like serine proteases"/>
    <property type="match status" value="2"/>
</dbReference>
<dbReference type="Pfam" id="PF13365">
    <property type="entry name" value="Trypsin_2"/>
    <property type="match status" value="1"/>
</dbReference>
<dbReference type="SUPFAM" id="SSF50494">
    <property type="entry name" value="Trypsin-like serine proteases"/>
    <property type="match status" value="1"/>
</dbReference>
<evidence type="ECO:0000313" key="1">
    <source>
        <dbReference type="EMBL" id="OIJ43703.1"/>
    </source>
</evidence>
<dbReference type="InterPro" id="IPR009003">
    <property type="entry name" value="Peptidase_S1_PA"/>
</dbReference>
<dbReference type="AlphaFoldDB" id="A0A1S2NFU0"/>
<dbReference type="EMBL" id="JRYB01000001">
    <property type="protein sequence ID" value="OIJ43703.1"/>
    <property type="molecule type" value="Genomic_DNA"/>
</dbReference>
<gene>
    <name evidence="1" type="ORF">LO55_447</name>
</gene>
<protein>
    <submittedName>
        <fullName evidence="1">Trypsin-like peptidase domain protein</fullName>
    </submittedName>
</protein>
<sequence>MDHPSVSNEELNIHFLSRLVLPLAPGLAERGGIDQPPGMLIQERVDTAEATLLRRAETIPEVDSEAVRGLVRLGKTGLHKLAGEGAGASLTTDERLGLEAVGAVDGSRPVLFVQDGTIDLDALDPDNVLERPWRDRAEARLAGIERIAGSVGSICLPAFGNRQIGTGFAIAPGLILTNRHVLQVIATHQDQAWAWRYAVQIDFGGEYERTATLAFDLDSVVLAGPDPIEGRSNFAHLDLAVIRVRGDLSRFPAPLRLGTDADAMDAGQAVRHPIYVVGFPAKPEIILPGDGAGLAPPQPGSEYEVPLKLLFDNVFGVKRWMPGLVDAGTGQLAGDTRNWIMGHDASTLRGSSGSCVVDFEGENALVVGLHFGGQAREENWAHVLAALQPELAGLGIDWRAQY</sequence>
<reference evidence="1 2" key="1">
    <citation type="submission" date="2014-10" db="EMBL/GenBank/DDBJ databases">
        <authorList>
            <person name="Seo M.-J."/>
            <person name="Seok Y.J."/>
            <person name="Cha I.-T."/>
        </authorList>
    </citation>
    <scope>NUCLEOTIDE SEQUENCE [LARGE SCALE GENOMIC DNA]</scope>
    <source>
        <strain evidence="1 2">NEU</strain>
    </source>
</reference>
<name>A0A1S2NFU0_9BURK</name>
<accession>A0A1S2NFU0</accession>
<comment type="caution">
    <text evidence="1">The sequence shown here is derived from an EMBL/GenBank/DDBJ whole genome shotgun (WGS) entry which is preliminary data.</text>
</comment>
<dbReference type="InterPro" id="IPR043504">
    <property type="entry name" value="Peptidase_S1_PA_chymotrypsin"/>
</dbReference>
<dbReference type="Proteomes" id="UP000180246">
    <property type="component" value="Unassembled WGS sequence"/>
</dbReference>
<evidence type="ECO:0000313" key="2">
    <source>
        <dbReference type="Proteomes" id="UP000180246"/>
    </source>
</evidence>
<organism evidence="1 2">
    <name type="scientific">Massilia timonae</name>
    <dbReference type="NCBI Taxonomy" id="47229"/>
    <lineage>
        <taxon>Bacteria</taxon>
        <taxon>Pseudomonadati</taxon>
        <taxon>Pseudomonadota</taxon>
        <taxon>Betaproteobacteria</taxon>
        <taxon>Burkholderiales</taxon>
        <taxon>Oxalobacteraceae</taxon>
        <taxon>Telluria group</taxon>
        <taxon>Massilia</taxon>
    </lineage>
</organism>
<dbReference type="RefSeq" id="WP_071360278.1">
    <property type="nucleotide sequence ID" value="NZ_JRYB01000001.1"/>
</dbReference>